<dbReference type="GO" id="GO:0003908">
    <property type="term" value="F:methylated-DNA-[protein]-cysteine S-methyltransferase activity"/>
    <property type="evidence" value="ECO:0007669"/>
    <property type="project" value="UniProtKB-EC"/>
</dbReference>
<dbReference type="Gene3D" id="3.30.160.70">
    <property type="entry name" value="Methylated DNA-protein cysteine methyltransferase domain"/>
    <property type="match status" value="1"/>
</dbReference>
<dbReference type="InterPro" id="IPR036631">
    <property type="entry name" value="MGMT_N_sf"/>
</dbReference>
<keyword evidence="5" id="KW-0234">DNA repair</keyword>
<dbReference type="Gene3D" id="1.10.10.10">
    <property type="entry name" value="Winged helix-like DNA-binding domain superfamily/Winged helix DNA-binding domain"/>
    <property type="match status" value="1"/>
</dbReference>
<dbReference type="Proteomes" id="UP000182063">
    <property type="component" value="Chromosome"/>
</dbReference>
<comment type="catalytic activity">
    <reaction evidence="1">
        <text>a 4-O-methyl-thymidine in DNA + L-cysteinyl-[protein] = a thymidine in DNA + S-methyl-L-cysteinyl-[protein]</text>
        <dbReference type="Rhea" id="RHEA:53428"/>
        <dbReference type="Rhea" id="RHEA-COMP:10131"/>
        <dbReference type="Rhea" id="RHEA-COMP:10132"/>
        <dbReference type="Rhea" id="RHEA-COMP:13555"/>
        <dbReference type="Rhea" id="RHEA-COMP:13556"/>
        <dbReference type="ChEBI" id="CHEBI:29950"/>
        <dbReference type="ChEBI" id="CHEBI:82612"/>
        <dbReference type="ChEBI" id="CHEBI:137386"/>
        <dbReference type="ChEBI" id="CHEBI:137387"/>
        <dbReference type="EC" id="2.1.1.63"/>
    </reaction>
</comment>
<dbReference type="InterPro" id="IPR036217">
    <property type="entry name" value="MethylDNA_cys_MeTrfase_DNAb"/>
</dbReference>
<organism evidence="9 10">
    <name type="scientific">Tardibacter chloracetimidivorans</name>
    <dbReference type="NCBI Taxonomy" id="1921510"/>
    <lineage>
        <taxon>Bacteria</taxon>
        <taxon>Pseudomonadati</taxon>
        <taxon>Pseudomonadota</taxon>
        <taxon>Alphaproteobacteria</taxon>
        <taxon>Sphingomonadales</taxon>
        <taxon>Sphingomonadaceae</taxon>
        <taxon>Tardibacter</taxon>
    </lineage>
</organism>
<reference evidence="10" key="1">
    <citation type="submission" date="2016-11" db="EMBL/GenBank/DDBJ databases">
        <title>Complete Genome Sequence of alachlor-degrading Sphingomonas sp. strain JJ-A5.</title>
        <authorList>
            <person name="Lee H."/>
            <person name="Ka J.-O."/>
        </authorList>
    </citation>
    <scope>NUCLEOTIDE SEQUENCE [LARGE SCALE GENOMIC DNA]</scope>
    <source>
        <strain evidence="10">JJ-A5</strain>
    </source>
</reference>
<dbReference type="InterPro" id="IPR008332">
    <property type="entry name" value="MethylG_MeTrfase_N"/>
</dbReference>
<dbReference type="PANTHER" id="PTHR10815">
    <property type="entry name" value="METHYLATED-DNA--PROTEIN-CYSTEINE METHYLTRANSFERASE"/>
    <property type="match status" value="1"/>
</dbReference>
<dbReference type="Pfam" id="PF02870">
    <property type="entry name" value="Methyltransf_1N"/>
    <property type="match status" value="1"/>
</dbReference>
<dbReference type="PANTHER" id="PTHR10815:SF13">
    <property type="entry name" value="METHYLATED-DNA--PROTEIN-CYSTEINE METHYLTRANSFERASE"/>
    <property type="match status" value="1"/>
</dbReference>
<keyword evidence="4" id="KW-0227">DNA damage</keyword>
<sequence>MLRTTIATPMGALAISGDGERLTRLAWAMDETPGAEAVAHDPLLREARQQIEAWFAGKLTRFDLPLTPAASPRGEVLRAAIVAIPHGETASYGQVARAVESGPRAVGQACARNPFPIIVPCHRVLGNGGSLGHYSGGHGVETKLALLRLESPGFQHIRN</sequence>
<dbReference type="AlphaFoldDB" id="A0A1L3ZWU2"/>
<keyword evidence="2" id="KW-0489">Methyltransferase</keyword>
<dbReference type="InterPro" id="IPR001497">
    <property type="entry name" value="MethylDNA_cys_MeTrfase_AS"/>
</dbReference>
<dbReference type="RefSeq" id="WP_072597870.1">
    <property type="nucleotide sequence ID" value="NZ_CP018221.1"/>
</dbReference>
<dbReference type="PROSITE" id="PS00374">
    <property type="entry name" value="MGMT"/>
    <property type="match status" value="1"/>
</dbReference>
<name>A0A1L3ZWU2_9SPHN</name>
<evidence type="ECO:0000256" key="6">
    <source>
        <dbReference type="ARBA" id="ARBA00049348"/>
    </source>
</evidence>
<comment type="catalytic activity">
    <reaction evidence="6">
        <text>a 6-O-methyl-2'-deoxyguanosine in DNA + L-cysteinyl-[protein] = S-methyl-L-cysteinyl-[protein] + a 2'-deoxyguanosine in DNA</text>
        <dbReference type="Rhea" id="RHEA:24000"/>
        <dbReference type="Rhea" id="RHEA-COMP:10131"/>
        <dbReference type="Rhea" id="RHEA-COMP:10132"/>
        <dbReference type="Rhea" id="RHEA-COMP:11367"/>
        <dbReference type="Rhea" id="RHEA-COMP:11368"/>
        <dbReference type="ChEBI" id="CHEBI:29950"/>
        <dbReference type="ChEBI" id="CHEBI:82612"/>
        <dbReference type="ChEBI" id="CHEBI:85445"/>
        <dbReference type="ChEBI" id="CHEBI:85448"/>
        <dbReference type="EC" id="2.1.1.63"/>
    </reaction>
</comment>
<protein>
    <submittedName>
        <fullName evidence="9">Uncharacterized protein</fullName>
    </submittedName>
</protein>
<evidence type="ECO:0000259" key="7">
    <source>
        <dbReference type="Pfam" id="PF01035"/>
    </source>
</evidence>
<evidence type="ECO:0000256" key="4">
    <source>
        <dbReference type="ARBA" id="ARBA00022763"/>
    </source>
</evidence>
<evidence type="ECO:0000256" key="2">
    <source>
        <dbReference type="ARBA" id="ARBA00022603"/>
    </source>
</evidence>
<dbReference type="GO" id="GO:0032259">
    <property type="term" value="P:methylation"/>
    <property type="evidence" value="ECO:0007669"/>
    <property type="project" value="UniProtKB-KW"/>
</dbReference>
<dbReference type="InterPro" id="IPR014048">
    <property type="entry name" value="MethylDNA_cys_MeTrfase_DNA-bd"/>
</dbReference>
<accession>A0A1L3ZWU2</accession>
<gene>
    <name evidence="9" type="ORF">BSL82_12860</name>
</gene>
<dbReference type="STRING" id="1921510.BSL82_12860"/>
<evidence type="ECO:0000256" key="3">
    <source>
        <dbReference type="ARBA" id="ARBA00022679"/>
    </source>
</evidence>
<keyword evidence="3" id="KW-0808">Transferase</keyword>
<evidence type="ECO:0000256" key="1">
    <source>
        <dbReference type="ARBA" id="ARBA00001286"/>
    </source>
</evidence>
<dbReference type="SUPFAM" id="SSF46767">
    <property type="entry name" value="Methylated DNA-protein cysteine methyltransferase, C-terminal domain"/>
    <property type="match status" value="1"/>
</dbReference>
<dbReference type="NCBIfam" id="TIGR00589">
    <property type="entry name" value="ogt"/>
    <property type="match status" value="1"/>
</dbReference>
<feature type="domain" description="Methylated-DNA-[protein]-cysteine S-methyltransferase DNA binding" evidence="7">
    <location>
        <begin position="79"/>
        <end position="151"/>
    </location>
</feature>
<dbReference type="InterPro" id="IPR036388">
    <property type="entry name" value="WH-like_DNA-bd_sf"/>
</dbReference>
<evidence type="ECO:0000313" key="9">
    <source>
        <dbReference type="EMBL" id="API60085.1"/>
    </source>
</evidence>
<dbReference type="KEGG" id="sphj:BSL82_12860"/>
<proteinExistence type="predicted"/>
<dbReference type="EMBL" id="CP018221">
    <property type="protein sequence ID" value="API60085.1"/>
    <property type="molecule type" value="Genomic_DNA"/>
</dbReference>
<keyword evidence="10" id="KW-1185">Reference proteome</keyword>
<dbReference type="Pfam" id="PF01035">
    <property type="entry name" value="DNA_binding_1"/>
    <property type="match status" value="1"/>
</dbReference>
<dbReference type="GO" id="GO:0006281">
    <property type="term" value="P:DNA repair"/>
    <property type="evidence" value="ECO:0007669"/>
    <property type="project" value="UniProtKB-KW"/>
</dbReference>
<dbReference type="CDD" id="cd06445">
    <property type="entry name" value="ATase"/>
    <property type="match status" value="1"/>
</dbReference>
<dbReference type="SUPFAM" id="SSF53155">
    <property type="entry name" value="Methylated DNA-protein cysteine methyltransferase domain"/>
    <property type="match status" value="1"/>
</dbReference>
<evidence type="ECO:0000259" key="8">
    <source>
        <dbReference type="Pfam" id="PF02870"/>
    </source>
</evidence>
<feature type="domain" description="Methylguanine DNA methyltransferase ribonuclease-like" evidence="8">
    <location>
        <begin position="1"/>
        <end position="67"/>
    </location>
</feature>
<evidence type="ECO:0000313" key="10">
    <source>
        <dbReference type="Proteomes" id="UP000182063"/>
    </source>
</evidence>
<evidence type="ECO:0000256" key="5">
    <source>
        <dbReference type="ARBA" id="ARBA00023204"/>
    </source>
</evidence>
<dbReference type="OrthoDB" id="9802228at2"/>